<sequence length="282" mass="32464">MDRFDKVWLIGRKSRLGSAIENIISKTDYHLISTDKDDVDIEKLDEVKKFVDSIKPSIIINCASISDRQYCEDHEVEAYRLHAIGARNLAIASQAYDSHLIYLSTDFVFDGKSNKPYNEFDLTNPTTVYGKSKLAGENFVKNLSTRYTILRSSWLYGKKYLSKIKKEAETTGQVKISKTIVGSPTSSLEAAEKIIEFFENREYGTFHISCNGECTFKEFVEEFLTNINVNADIIEQDVPSDFEILRPTYSSLDNFMLRLVEIDDMKNWKDGLHRFIRERKIG</sequence>
<dbReference type="eggNOG" id="COG1091">
    <property type="taxonomic scope" value="Bacteria"/>
</dbReference>
<evidence type="ECO:0000259" key="3">
    <source>
        <dbReference type="Pfam" id="PF04321"/>
    </source>
</evidence>
<dbReference type="InterPro" id="IPR029903">
    <property type="entry name" value="RmlD-like-bd"/>
</dbReference>
<name>H3NNA0_9FIRM</name>
<dbReference type="GeneID" id="96998812"/>
<dbReference type="InterPro" id="IPR036291">
    <property type="entry name" value="NAD(P)-bd_dom_sf"/>
</dbReference>
<accession>H3NNA0</accession>
<dbReference type="CDD" id="cd05254">
    <property type="entry name" value="dTDP_HR_like_SDR_e"/>
    <property type="match status" value="1"/>
</dbReference>
<dbReference type="STRING" id="883114.HMPREF9709_00811"/>
<dbReference type="EC" id="1.1.1.133" evidence="2"/>
<keyword evidence="2" id="KW-0521">NADP</keyword>
<comment type="similarity">
    <text evidence="1 2">Belongs to the dTDP-4-dehydrorhamnose reductase family.</text>
</comment>
<comment type="caution">
    <text evidence="4">The sequence shown here is derived from an EMBL/GenBank/DDBJ whole genome shotgun (WGS) entry which is preliminary data.</text>
</comment>
<comment type="pathway">
    <text evidence="2">Carbohydrate biosynthesis; dTDP-L-rhamnose biosynthesis.</text>
</comment>
<organism evidence="4 5">
    <name type="scientific">Helcococcus kunzii ATCC 51366</name>
    <dbReference type="NCBI Taxonomy" id="883114"/>
    <lineage>
        <taxon>Bacteria</taxon>
        <taxon>Bacillati</taxon>
        <taxon>Bacillota</taxon>
        <taxon>Tissierellia</taxon>
        <taxon>Tissierellales</taxon>
        <taxon>Peptoniphilaceae</taxon>
        <taxon>Helcococcus</taxon>
    </lineage>
</organism>
<dbReference type="OrthoDB" id="9803892at2"/>
<dbReference type="PANTHER" id="PTHR10491">
    <property type="entry name" value="DTDP-4-DEHYDRORHAMNOSE REDUCTASE"/>
    <property type="match status" value="1"/>
</dbReference>
<dbReference type="PANTHER" id="PTHR10491:SF4">
    <property type="entry name" value="METHIONINE ADENOSYLTRANSFERASE 2 SUBUNIT BETA"/>
    <property type="match status" value="1"/>
</dbReference>
<reference evidence="4 5" key="1">
    <citation type="submission" date="2012-01" db="EMBL/GenBank/DDBJ databases">
        <title>The Genome Sequence of Helcococcus kunzii ATCC 51366.</title>
        <authorList>
            <consortium name="The Broad Institute Genome Sequencing Platform"/>
            <person name="Earl A."/>
            <person name="Ward D."/>
            <person name="Feldgarden M."/>
            <person name="Gevers D."/>
            <person name="Huys G."/>
            <person name="Young S.K."/>
            <person name="Zeng Q."/>
            <person name="Gargeya S."/>
            <person name="Fitzgerald M."/>
            <person name="Haas B."/>
            <person name="Abouelleil A."/>
            <person name="Alvarado L."/>
            <person name="Arachchi H.M."/>
            <person name="Berlin A."/>
            <person name="Chapman S.B."/>
            <person name="Gearin G."/>
            <person name="Goldberg J."/>
            <person name="Griggs A."/>
            <person name="Gujja S."/>
            <person name="Hansen M."/>
            <person name="Heiman D."/>
            <person name="Howarth C."/>
            <person name="Larimer J."/>
            <person name="Lui A."/>
            <person name="MacDonald P.J.P."/>
            <person name="McCowen C."/>
            <person name="Montmayeur A."/>
            <person name="Murphy C."/>
            <person name="Neiman D."/>
            <person name="Pearson M."/>
            <person name="Priest M."/>
            <person name="Roberts A."/>
            <person name="Saif S."/>
            <person name="Shea T."/>
            <person name="Sisk P."/>
            <person name="Stolte C."/>
            <person name="Sykes S."/>
            <person name="Wortman J."/>
            <person name="Nusbaum C."/>
            <person name="Birren B."/>
        </authorList>
    </citation>
    <scope>NUCLEOTIDE SEQUENCE [LARGE SCALE GENOMIC DNA]</scope>
    <source>
        <strain evidence="4 5">ATCC 51366</strain>
    </source>
</reference>
<keyword evidence="2" id="KW-0560">Oxidoreductase</keyword>
<gene>
    <name evidence="4" type="ORF">HMPREF9709_00811</name>
</gene>
<dbReference type="SUPFAM" id="SSF51735">
    <property type="entry name" value="NAD(P)-binding Rossmann-fold domains"/>
    <property type="match status" value="1"/>
</dbReference>
<dbReference type="PATRIC" id="fig|883114.3.peg.803"/>
<protein>
    <recommendedName>
        <fullName evidence="2">dTDP-4-dehydrorhamnose reductase</fullName>
        <ecNumber evidence="2">1.1.1.133</ecNumber>
    </recommendedName>
</protein>
<proteinExistence type="inferred from homology"/>
<evidence type="ECO:0000313" key="4">
    <source>
        <dbReference type="EMBL" id="EHR34504.1"/>
    </source>
</evidence>
<dbReference type="Gene3D" id="3.40.50.720">
    <property type="entry name" value="NAD(P)-binding Rossmann-like Domain"/>
    <property type="match status" value="1"/>
</dbReference>
<dbReference type="Proteomes" id="UP000004191">
    <property type="component" value="Unassembled WGS sequence"/>
</dbReference>
<evidence type="ECO:0000256" key="1">
    <source>
        <dbReference type="ARBA" id="ARBA00010944"/>
    </source>
</evidence>
<dbReference type="EMBL" id="AGEI01000020">
    <property type="protein sequence ID" value="EHR34504.1"/>
    <property type="molecule type" value="Genomic_DNA"/>
</dbReference>
<dbReference type="UniPathway" id="UPA00124"/>
<evidence type="ECO:0000256" key="2">
    <source>
        <dbReference type="RuleBase" id="RU364082"/>
    </source>
</evidence>
<feature type="domain" description="RmlD-like substrate binding" evidence="3">
    <location>
        <begin position="6"/>
        <end position="278"/>
    </location>
</feature>
<keyword evidence="5" id="KW-1185">Reference proteome</keyword>
<dbReference type="GO" id="GO:0005829">
    <property type="term" value="C:cytosol"/>
    <property type="evidence" value="ECO:0007669"/>
    <property type="project" value="TreeGrafter"/>
</dbReference>
<dbReference type="GO" id="GO:0008831">
    <property type="term" value="F:dTDP-4-dehydrorhamnose reductase activity"/>
    <property type="evidence" value="ECO:0007669"/>
    <property type="project" value="UniProtKB-EC"/>
</dbReference>
<dbReference type="AlphaFoldDB" id="H3NNA0"/>
<dbReference type="RefSeq" id="WP_005398186.1">
    <property type="nucleotide sequence ID" value="NZ_JH601088.1"/>
</dbReference>
<comment type="function">
    <text evidence="2">Catalyzes the reduction of dTDP-6-deoxy-L-lyxo-4-hexulose to yield dTDP-L-rhamnose.</text>
</comment>
<evidence type="ECO:0000313" key="5">
    <source>
        <dbReference type="Proteomes" id="UP000004191"/>
    </source>
</evidence>
<dbReference type="HOGENOM" id="CLU_045518_1_2_9"/>
<dbReference type="Pfam" id="PF04321">
    <property type="entry name" value="RmlD_sub_bind"/>
    <property type="match status" value="1"/>
</dbReference>
<dbReference type="InterPro" id="IPR005913">
    <property type="entry name" value="dTDP_dehydrorham_reduct"/>
</dbReference>
<dbReference type="Gene3D" id="3.90.25.10">
    <property type="entry name" value="UDP-galactose 4-epimerase, domain 1"/>
    <property type="match status" value="1"/>
</dbReference>
<dbReference type="GO" id="GO:0019305">
    <property type="term" value="P:dTDP-rhamnose biosynthetic process"/>
    <property type="evidence" value="ECO:0007669"/>
    <property type="project" value="UniProtKB-UniPathway"/>
</dbReference>